<keyword evidence="4" id="KW-1185">Reference proteome</keyword>
<evidence type="ECO:0000256" key="1">
    <source>
        <dbReference type="ARBA" id="ARBA00022801"/>
    </source>
</evidence>
<dbReference type="Proteomes" id="UP000008312">
    <property type="component" value="Unassembled WGS sequence"/>
</dbReference>
<dbReference type="SUPFAM" id="SSF51338">
    <property type="entry name" value="Composite domain of metallo-dependent hydrolases"/>
    <property type="match status" value="1"/>
</dbReference>
<name>D8M4I4_BLAHO</name>
<dbReference type="AlphaFoldDB" id="D8M4I4"/>
<dbReference type="InterPro" id="IPR032466">
    <property type="entry name" value="Metal_Hydrolase"/>
</dbReference>
<feature type="domain" description="Amidohydrolase-related" evidence="2">
    <location>
        <begin position="1"/>
        <end position="204"/>
    </location>
</feature>
<reference evidence="3" key="1">
    <citation type="submission" date="2010-02" db="EMBL/GenBank/DDBJ databases">
        <title>Sequencing and annotation of the Blastocystis hominis genome.</title>
        <authorList>
            <person name="Wincker P."/>
        </authorList>
    </citation>
    <scope>NUCLEOTIDE SEQUENCE</scope>
    <source>
        <strain evidence="3">Singapore isolate B</strain>
    </source>
</reference>
<evidence type="ECO:0000313" key="3">
    <source>
        <dbReference type="EMBL" id="CBK22973.2"/>
    </source>
</evidence>
<gene>
    <name evidence="3" type="ORF">GSBLH_T00002936001</name>
</gene>
<organism evidence="3">
    <name type="scientific">Blastocystis hominis</name>
    <dbReference type="NCBI Taxonomy" id="12968"/>
    <lineage>
        <taxon>Eukaryota</taxon>
        <taxon>Sar</taxon>
        <taxon>Stramenopiles</taxon>
        <taxon>Bigyra</taxon>
        <taxon>Opalozoa</taxon>
        <taxon>Opalinata</taxon>
        <taxon>Blastocystidae</taxon>
        <taxon>Blastocystis</taxon>
    </lineage>
</organism>
<evidence type="ECO:0000259" key="2">
    <source>
        <dbReference type="Pfam" id="PF01979"/>
    </source>
</evidence>
<dbReference type="PANTHER" id="PTHR43794:SF11">
    <property type="entry name" value="AMIDOHYDROLASE-RELATED DOMAIN-CONTAINING PROTEIN"/>
    <property type="match status" value="1"/>
</dbReference>
<dbReference type="Pfam" id="PF01979">
    <property type="entry name" value="Amidohydro_1"/>
    <property type="match status" value="1"/>
</dbReference>
<keyword evidence="1" id="KW-0378">Hydrolase</keyword>
<dbReference type="OMA" id="IAGNHAC"/>
<dbReference type="OrthoDB" id="194468at2759"/>
<dbReference type="GeneID" id="24920065"/>
<dbReference type="PANTHER" id="PTHR43794">
    <property type="entry name" value="AMINOHYDROLASE SSNA-RELATED"/>
    <property type="match status" value="1"/>
</dbReference>
<protein>
    <recommendedName>
        <fullName evidence="2">Amidohydrolase-related domain-containing protein</fullName>
    </recommendedName>
</protein>
<dbReference type="RefSeq" id="XP_012897021.1">
    <property type="nucleotide sequence ID" value="XM_013041567.1"/>
</dbReference>
<dbReference type="GO" id="GO:0016810">
    <property type="term" value="F:hydrolase activity, acting on carbon-nitrogen (but not peptide) bonds"/>
    <property type="evidence" value="ECO:0007669"/>
    <property type="project" value="InterPro"/>
</dbReference>
<dbReference type="InterPro" id="IPR006680">
    <property type="entry name" value="Amidohydro-rel"/>
</dbReference>
<evidence type="ECO:0000313" key="4">
    <source>
        <dbReference type="Proteomes" id="UP000008312"/>
    </source>
</evidence>
<dbReference type="Gene3D" id="3.20.20.140">
    <property type="entry name" value="Metal-dependent hydrolases"/>
    <property type="match status" value="1"/>
</dbReference>
<accession>D8M4I4</accession>
<dbReference type="EMBL" id="FN668653">
    <property type="protein sequence ID" value="CBK22973.2"/>
    <property type="molecule type" value="Genomic_DNA"/>
</dbReference>
<dbReference type="InParanoid" id="D8M4I4"/>
<dbReference type="SUPFAM" id="SSF51556">
    <property type="entry name" value="Metallo-dependent hydrolases"/>
    <property type="match status" value="1"/>
</dbReference>
<dbReference type="InterPro" id="IPR011059">
    <property type="entry name" value="Metal-dep_hydrolase_composite"/>
</dbReference>
<dbReference type="InterPro" id="IPR050287">
    <property type="entry name" value="MTA/SAH_deaminase"/>
</dbReference>
<sequence>MHIHVQETKDELESSIAGNHACPSCHKSSRLCSPIQNMASLGILDHTCCAHCVHVLDEDIELLAQHHASVVHCPHSNLKLGSGIAPVQKMLDKGVNVCLGTDGASSNNNLDMMGEMRTAALIGPIAAGDAKAVDAVTALEMATLNGAKALGLQDVIGSIEVGKHADLIAIDMNRLESLPIHNLFSNLVYATGKEQVTHVWVQGKCLMEERNLTTLKLEELCTKAKEWRDTLRASNPYADNGAVDPCSSPF</sequence>
<proteinExistence type="predicted"/>
<dbReference type="Gene3D" id="2.30.40.10">
    <property type="entry name" value="Urease, subunit C, domain 1"/>
    <property type="match status" value="1"/>
</dbReference>